<accession>A0AAW2Z0N2</accession>
<reference evidence="2 3" key="1">
    <citation type="submission" date="2024-03" db="EMBL/GenBank/DDBJ databases">
        <title>The Acrasis kona genome and developmental transcriptomes reveal deep origins of eukaryotic multicellular pathways.</title>
        <authorList>
            <person name="Sheikh S."/>
            <person name="Fu C.-J."/>
            <person name="Brown M.W."/>
            <person name="Baldauf S.L."/>
        </authorList>
    </citation>
    <scope>NUCLEOTIDE SEQUENCE [LARGE SCALE GENOMIC DNA]</scope>
    <source>
        <strain evidence="2 3">ATCC MYA-3509</strain>
    </source>
</reference>
<keyword evidence="1" id="KW-1133">Transmembrane helix</keyword>
<organism evidence="2 3">
    <name type="scientific">Acrasis kona</name>
    <dbReference type="NCBI Taxonomy" id="1008807"/>
    <lineage>
        <taxon>Eukaryota</taxon>
        <taxon>Discoba</taxon>
        <taxon>Heterolobosea</taxon>
        <taxon>Tetramitia</taxon>
        <taxon>Eutetramitia</taxon>
        <taxon>Acrasidae</taxon>
        <taxon>Acrasis</taxon>
    </lineage>
</organism>
<proteinExistence type="predicted"/>
<dbReference type="AlphaFoldDB" id="A0AAW2Z0N2"/>
<evidence type="ECO:0000313" key="2">
    <source>
        <dbReference type="EMBL" id="KAL0482603.1"/>
    </source>
</evidence>
<keyword evidence="3" id="KW-1185">Reference proteome</keyword>
<evidence type="ECO:0000256" key="1">
    <source>
        <dbReference type="SAM" id="Phobius"/>
    </source>
</evidence>
<keyword evidence="1" id="KW-0812">Transmembrane</keyword>
<comment type="caution">
    <text evidence="2">The sequence shown here is derived from an EMBL/GenBank/DDBJ whole genome shotgun (WGS) entry which is preliminary data.</text>
</comment>
<keyword evidence="1" id="KW-0472">Membrane</keyword>
<name>A0AAW2Z0N2_9EUKA</name>
<dbReference type="Proteomes" id="UP001431209">
    <property type="component" value="Unassembled WGS sequence"/>
</dbReference>
<gene>
    <name evidence="2" type="ORF">AKO1_014320</name>
</gene>
<evidence type="ECO:0000313" key="3">
    <source>
        <dbReference type="Proteomes" id="UP001431209"/>
    </source>
</evidence>
<protein>
    <submittedName>
        <fullName evidence="2">NADH-ubiquinone oxidoreductase chain 1</fullName>
    </submittedName>
</protein>
<feature type="transmembrane region" description="Helical" evidence="1">
    <location>
        <begin position="43"/>
        <end position="68"/>
    </location>
</feature>
<sequence length="103" mass="11780">MSSIEKSQPKAMRLRLRGPFIKPFDTKVVEPGLYGMFVAEPNASLSVLITFIGFPVTLLTAYAINSYYNFATPFRPKKYQAPYPVEYELKYENGETEKVLGRF</sequence>
<dbReference type="EMBL" id="JAOPGA020000876">
    <property type="protein sequence ID" value="KAL0482603.1"/>
    <property type="molecule type" value="Genomic_DNA"/>
</dbReference>